<feature type="region of interest" description="Disordered" evidence="1">
    <location>
        <begin position="266"/>
        <end position="296"/>
    </location>
</feature>
<reference evidence="3" key="1">
    <citation type="journal article" date="2019" name="Int. J. Syst. Evol. Microbiol.">
        <title>The Global Catalogue of Microorganisms (GCM) 10K type strain sequencing project: providing services to taxonomists for standard genome sequencing and annotation.</title>
        <authorList>
            <consortium name="The Broad Institute Genomics Platform"/>
            <consortium name="The Broad Institute Genome Sequencing Center for Infectious Disease"/>
            <person name="Wu L."/>
            <person name="Ma J."/>
        </authorList>
    </citation>
    <scope>NUCLEOTIDE SEQUENCE [LARGE SCALE GENOMIC DNA]</scope>
    <source>
        <strain evidence="3">JCM 18392</strain>
    </source>
</reference>
<comment type="caution">
    <text evidence="2">The sequence shown here is derived from an EMBL/GenBank/DDBJ whole genome shotgun (WGS) entry which is preliminary data.</text>
</comment>
<name>A0ABP9DNB9_9GAMM</name>
<protein>
    <recommendedName>
        <fullName evidence="4">Glycosyltransferase</fullName>
    </recommendedName>
</protein>
<dbReference type="InterPro" id="IPR029044">
    <property type="entry name" value="Nucleotide-diphossugar_trans"/>
</dbReference>
<dbReference type="EMBL" id="BAABJY010000001">
    <property type="protein sequence ID" value="GAA4853737.1"/>
    <property type="molecule type" value="Genomic_DNA"/>
</dbReference>
<evidence type="ECO:0008006" key="4">
    <source>
        <dbReference type="Google" id="ProtNLM"/>
    </source>
</evidence>
<evidence type="ECO:0000256" key="1">
    <source>
        <dbReference type="SAM" id="MobiDB-lite"/>
    </source>
</evidence>
<sequence length="296" mass="30954">MAELPVVLLPVGVDDDALDACLAALDRATPAGTRAWLTDDAQAGPRGLAIIERWLADTPLQADYTRRDRRVGEVAHLDEALRACGDADVVVLAADAIPLPGWLTALSACAAGDASIGTATPWCNAGEAAAWPRCGDIAPVPGAHDGADPRRLAHAAAAMPPVHPEIPAAVDHAVFLRGSARGKAGGLDASSYASWYAALIDLSLRLSGLGWRNALCATAFVARGGEGGPKEGDLEALATRWPTWHARLATFLMEDPLRETRNLLSLQLAGQEGPRPQQELFPPRDEDAPGRKAGAG</sequence>
<evidence type="ECO:0000313" key="2">
    <source>
        <dbReference type="EMBL" id="GAA4853737.1"/>
    </source>
</evidence>
<dbReference type="RefSeq" id="WP_345293545.1">
    <property type="nucleotide sequence ID" value="NZ_BAABJY010000001.1"/>
</dbReference>
<keyword evidence="3" id="KW-1185">Reference proteome</keyword>
<dbReference type="Proteomes" id="UP001501323">
    <property type="component" value="Unassembled WGS sequence"/>
</dbReference>
<evidence type="ECO:0000313" key="3">
    <source>
        <dbReference type="Proteomes" id="UP001501323"/>
    </source>
</evidence>
<proteinExistence type="predicted"/>
<organism evidence="2 3">
    <name type="scientific">Luteimonas vadosa</name>
    <dbReference type="NCBI Taxonomy" id="1165507"/>
    <lineage>
        <taxon>Bacteria</taxon>
        <taxon>Pseudomonadati</taxon>
        <taxon>Pseudomonadota</taxon>
        <taxon>Gammaproteobacteria</taxon>
        <taxon>Lysobacterales</taxon>
        <taxon>Lysobacteraceae</taxon>
        <taxon>Luteimonas</taxon>
    </lineage>
</organism>
<gene>
    <name evidence="2" type="ORF">GCM10023332_00980</name>
</gene>
<dbReference type="SUPFAM" id="SSF53448">
    <property type="entry name" value="Nucleotide-diphospho-sugar transferases"/>
    <property type="match status" value="1"/>
</dbReference>
<accession>A0ABP9DNB9</accession>